<dbReference type="Proteomes" id="UP000734854">
    <property type="component" value="Unassembled WGS sequence"/>
</dbReference>
<evidence type="ECO:0000313" key="3">
    <source>
        <dbReference type="Proteomes" id="UP000734854"/>
    </source>
</evidence>
<protein>
    <recommendedName>
        <fullName evidence="4">Polyprotein</fullName>
    </recommendedName>
</protein>
<feature type="region of interest" description="Disordered" evidence="1">
    <location>
        <begin position="1"/>
        <end position="29"/>
    </location>
</feature>
<evidence type="ECO:0000256" key="1">
    <source>
        <dbReference type="SAM" id="MobiDB-lite"/>
    </source>
</evidence>
<sequence length="493" mass="56754">MATRNRPTISERSITKTTEPVTSSQEDQIRSYRRMAKLQYEAQRRLSNSRGSRTLECQLNPEAELELSQRQRASLVPAETLYSTNWSEPRHRVYHHYSETRILVTGGQQNLPLINQESYSILRQEGMQLIHLGLVMIRVHALHRRNAGVNALVVLRDTRWRDDRSIIGTMEVDLFGGTQLVYIAPNILISVEDFFHHIELAIQTHKYEEWNTAESNLLITRGLIGRLTNTSYAGFKYNVQNVADYLASVGIHAVTASPRTITELQGMRWILQPPATSQIRNPQEVRTSTLMDGSISLSFQGYQAAKNPQARRLSSFDIEETRNEGEEEFTGVFISFIEEYGQPDTTERWDTLGEPSGRYDYYVNYTTPLIQPFIPATKPSWGDEDEDEDKYTNNEAVFPSIWEDTPWEDDLYFEIEDLPEEPYPDEEEEEEREAYFLGLEDLENDYPTISPTSVLLGENQALPIHWDNSDDESNNYGQKQSNNGVLHKVSLKE</sequence>
<evidence type="ECO:0008006" key="4">
    <source>
        <dbReference type="Google" id="ProtNLM"/>
    </source>
</evidence>
<feature type="compositionally biased region" description="Polar residues" evidence="1">
    <location>
        <begin position="1"/>
        <end position="26"/>
    </location>
</feature>
<comment type="caution">
    <text evidence="2">The sequence shown here is derived from an EMBL/GenBank/DDBJ whole genome shotgun (WGS) entry which is preliminary data.</text>
</comment>
<organism evidence="2 3">
    <name type="scientific">Zingiber officinale</name>
    <name type="common">Ginger</name>
    <name type="synonym">Amomum zingiber</name>
    <dbReference type="NCBI Taxonomy" id="94328"/>
    <lineage>
        <taxon>Eukaryota</taxon>
        <taxon>Viridiplantae</taxon>
        <taxon>Streptophyta</taxon>
        <taxon>Embryophyta</taxon>
        <taxon>Tracheophyta</taxon>
        <taxon>Spermatophyta</taxon>
        <taxon>Magnoliopsida</taxon>
        <taxon>Liliopsida</taxon>
        <taxon>Zingiberales</taxon>
        <taxon>Zingiberaceae</taxon>
        <taxon>Zingiber</taxon>
    </lineage>
</organism>
<reference evidence="2 3" key="1">
    <citation type="submission" date="2020-08" db="EMBL/GenBank/DDBJ databases">
        <title>Plant Genome Project.</title>
        <authorList>
            <person name="Zhang R.-G."/>
        </authorList>
    </citation>
    <scope>NUCLEOTIDE SEQUENCE [LARGE SCALE GENOMIC DNA]</scope>
    <source>
        <tissue evidence="2">Rhizome</tissue>
    </source>
</reference>
<gene>
    <name evidence="2" type="ORF">ZIOFF_061340</name>
</gene>
<dbReference type="Pfam" id="PF01107">
    <property type="entry name" value="MP"/>
    <property type="match status" value="1"/>
</dbReference>
<keyword evidence="3" id="KW-1185">Reference proteome</keyword>
<feature type="compositionally biased region" description="Polar residues" evidence="1">
    <location>
        <begin position="474"/>
        <end position="484"/>
    </location>
</feature>
<dbReference type="EMBL" id="JACMSC010000017">
    <property type="protein sequence ID" value="KAG6477908.1"/>
    <property type="molecule type" value="Genomic_DNA"/>
</dbReference>
<dbReference type="AlphaFoldDB" id="A0A8J5F480"/>
<feature type="region of interest" description="Disordered" evidence="1">
    <location>
        <begin position="464"/>
        <end position="493"/>
    </location>
</feature>
<accession>A0A8J5F480</accession>
<evidence type="ECO:0000313" key="2">
    <source>
        <dbReference type="EMBL" id="KAG6477908.1"/>
    </source>
</evidence>
<proteinExistence type="predicted"/>
<name>A0A8J5F480_ZINOF</name>
<dbReference type="InterPro" id="IPR028919">
    <property type="entry name" value="Viral_movement"/>
</dbReference>